<dbReference type="PANTHER" id="PTHR23028:SF131">
    <property type="entry name" value="BLR2367 PROTEIN"/>
    <property type="match status" value="1"/>
</dbReference>
<keyword evidence="3" id="KW-0378">Hydrolase</keyword>
<feature type="transmembrane region" description="Helical" evidence="1">
    <location>
        <begin position="143"/>
        <end position="162"/>
    </location>
</feature>
<dbReference type="Proteomes" id="UP000198859">
    <property type="component" value="Chromosome I"/>
</dbReference>
<evidence type="ECO:0000313" key="3">
    <source>
        <dbReference type="EMBL" id="SDS37510.1"/>
    </source>
</evidence>
<keyword evidence="3" id="KW-0012">Acyltransferase</keyword>
<dbReference type="EMBL" id="LT629757">
    <property type="protein sequence ID" value="SDS37510.1"/>
    <property type="molecule type" value="Genomic_DNA"/>
</dbReference>
<evidence type="ECO:0000313" key="4">
    <source>
        <dbReference type="Proteomes" id="UP000198859"/>
    </source>
</evidence>
<dbReference type="GO" id="GO:0016020">
    <property type="term" value="C:membrane"/>
    <property type="evidence" value="ECO:0007669"/>
    <property type="project" value="TreeGrafter"/>
</dbReference>
<dbReference type="GO" id="GO:0000271">
    <property type="term" value="P:polysaccharide biosynthetic process"/>
    <property type="evidence" value="ECO:0007669"/>
    <property type="project" value="TreeGrafter"/>
</dbReference>
<proteinExistence type="predicted"/>
<dbReference type="GO" id="GO:0016787">
    <property type="term" value="F:hydrolase activity"/>
    <property type="evidence" value="ECO:0007669"/>
    <property type="project" value="UniProtKB-KW"/>
</dbReference>
<feature type="transmembrane region" description="Helical" evidence="1">
    <location>
        <begin position="269"/>
        <end position="292"/>
    </location>
</feature>
<keyword evidence="1" id="KW-0812">Transmembrane</keyword>
<feature type="transmembrane region" description="Helical" evidence="1">
    <location>
        <begin position="199"/>
        <end position="220"/>
    </location>
</feature>
<gene>
    <name evidence="3" type="ORF">SAMN04488570_1740</name>
</gene>
<feature type="transmembrane region" description="Helical" evidence="1">
    <location>
        <begin position="298"/>
        <end position="319"/>
    </location>
</feature>
<feature type="transmembrane region" description="Helical" evidence="1">
    <location>
        <begin position="71"/>
        <end position="88"/>
    </location>
</feature>
<dbReference type="InterPro" id="IPR050879">
    <property type="entry name" value="Acyltransferase_3"/>
</dbReference>
<organism evidence="3 4">
    <name type="scientific">Nocardioides scoriae</name>
    <dbReference type="NCBI Taxonomy" id="642780"/>
    <lineage>
        <taxon>Bacteria</taxon>
        <taxon>Bacillati</taxon>
        <taxon>Actinomycetota</taxon>
        <taxon>Actinomycetes</taxon>
        <taxon>Propionibacteriales</taxon>
        <taxon>Nocardioidaceae</taxon>
        <taxon>Nocardioides</taxon>
    </lineage>
</organism>
<feature type="transmembrane region" description="Helical" evidence="1">
    <location>
        <begin position="232"/>
        <end position="257"/>
    </location>
</feature>
<feature type="transmembrane region" description="Helical" evidence="1">
    <location>
        <begin position="37"/>
        <end position="59"/>
    </location>
</feature>
<dbReference type="OrthoDB" id="9807745at2"/>
<dbReference type="AlphaFoldDB" id="A0A1H1RP74"/>
<evidence type="ECO:0000259" key="2">
    <source>
        <dbReference type="Pfam" id="PF01757"/>
    </source>
</evidence>
<dbReference type="InterPro" id="IPR002656">
    <property type="entry name" value="Acyl_transf_3_dom"/>
</dbReference>
<dbReference type="PANTHER" id="PTHR23028">
    <property type="entry name" value="ACETYLTRANSFERASE"/>
    <property type="match status" value="1"/>
</dbReference>
<protein>
    <submittedName>
        <fullName evidence="3">Peptidoglycan/LPS O-acetylase OafA/YrhL, contains acyltransferase and SGNH-hydrolase domains</fullName>
    </submittedName>
</protein>
<keyword evidence="4" id="KW-1185">Reference proteome</keyword>
<dbReference type="GO" id="GO:0016747">
    <property type="term" value="F:acyltransferase activity, transferring groups other than amino-acyl groups"/>
    <property type="evidence" value="ECO:0007669"/>
    <property type="project" value="InterPro"/>
</dbReference>
<accession>A0A1H1RP74</accession>
<dbReference type="Pfam" id="PF01757">
    <property type="entry name" value="Acyl_transf_3"/>
    <property type="match status" value="1"/>
</dbReference>
<feature type="transmembrane region" description="Helical" evidence="1">
    <location>
        <begin position="168"/>
        <end position="192"/>
    </location>
</feature>
<evidence type="ECO:0000256" key="1">
    <source>
        <dbReference type="SAM" id="Phobius"/>
    </source>
</evidence>
<sequence>MVVLAHVGGTSGVHATLFGGGPGWVRLEEVGRTGVDLFFVISGFIMLVTTARVPHGVAGARHFLWRRVTRIYPPYLVVTSAVLAVYLLRPDLVNDSQEHRPDVLASFLLLPQDGLPLLLVGWTLVFEMYFYVVLALTLLLPRAALLPALAVWGMVTVAAGQVPSTHPWVQLVASPLNVEFMLGAVIGGLFAAGHRRAPLALSLLGAGGAVLLAALVMLGADPYPGDGDWPVVIVTVVPFTLLVYGLACLEAGSGWVVPGVLVGLGDVSYSLYLTHVAVFKVLTVGLAGLTLGGTASQVAVVLLALVAAVAGALVFYVLVEKRLLRTLHAGTVADRWRRRASPARQPA</sequence>
<reference evidence="4" key="1">
    <citation type="submission" date="2016-10" db="EMBL/GenBank/DDBJ databases">
        <authorList>
            <person name="Varghese N."/>
            <person name="Submissions S."/>
        </authorList>
    </citation>
    <scope>NUCLEOTIDE SEQUENCE [LARGE SCALE GENOMIC DNA]</scope>
    <source>
        <strain evidence="4">DSM 22127</strain>
    </source>
</reference>
<feature type="domain" description="Acyltransferase 3" evidence="2">
    <location>
        <begin position="1"/>
        <end position="316"/>
    </location>
</feature>
<keyword evidence="1" id="KW-1133">Transmembrane helix</keyword>
<name>A0A1H1RP74_9ACTN</name>
<keyword evidence="1" id="KW-0472">Membrane</keyword>
<keyword evidence="3" id="KW-0808">Transferase</keyword>